<dbReference type="InterPro" id="IPR051011">
    <property type="entry name" value="Metal_resp_trans_reg"/>
</dbReference>
<reference evidence="5 6" key="1">
    <citation type="submission" date="2022-10" db="EMBL/GenBank/DDBJ databases">
        <title>Paenibacillus description and whole genome data of maize root bacterial community.</title>
        <authorList>
            <person name="Marton D."/>
            <person name="Farkas M."/>
            <person name="Cserhati M."/>
        </authorList>
    </citation>
    <scope>NUCLEOTIDE SEQUENCE [LARGE SCALE GENOMIC DNA]</scope>
    <source>
        <strain evidence="5 6">P96</strain>
    </source>
</reference>
<dbReference type="InterPro" id="IPR011991">
    <property type="entry name" value="ArsR-like_HTH"/>
</dbReference>
<dbReference type="Pfam" id="PF01022">
    <property type="entry name" value="HTH_5"/>
    <property type="match status" value="1"/>
</dbReference>
<evidence type="ECO:0000259" key="4">
    <source>
        <dbReference type="PROSITE" id="PS50987"/>
    </source>
</evidence>
<dbReference type="InterPro" id="IPR001845">
    <property type="entry name" value="HTH_ArsR_DNA-bd_dom"/>
</dbReference>
<comment type="caution">
    <text evidence="5">The sequence shown here is derived from an EMBL/GenBank/DDBJ whole genome shotgun (WGS) entry which is preliminary data.</text>
</comment>
<dbReference type="InterPro" id="IPR036390">
    <property type="entry name" value="WH_DNA-bd_sf"/>
</dbReference>
<gene>
    <name evidence="5" type="ORF">OIN60_10030</name>
</gene>
<keyword evidence="3" id="KW-0804">Transcription</keyword>
<dbReference type="EMBL" id="JAPCKK010000016">
    <property type="protein sequence ID" value="MDP4097107.1"/>
    <property type="molecule type" value="Genomic_DNA"/>
</dbReference>
<dbReference type="CDD" id="cd00090">
    <property type="entry name" value="HTH_ARSR"/>
    <property type="match status" value="1"/>
</dbReference>
<organism evidence="5 6">
    <name type="scientific">Paenibacillus zeirhizosphaerae</name>
    <dbReference type="NCBI Taxonomy" id="2987519"/>
    <lineage>
        <taxon>Bacteria</taxon>
        <taxon>Bacillati</taxon>
        <taxon>Bacillota</taxon>
        <taxon>Bacilli</taxon>
        <taxon>Bacillales</taxon>
        <taxon>Paenibacillaceae</taxon>
        <taxon>Paenibacillus</taxon>
    </lineage>
</organism>
<dbReference type="NCBIfam" id="NF033788">
    <property type="entry name" value="HTH_metalloreg"/>
    <property type="match status" value="1"/>
</dbReference>
<evidence type="ECO:0000313" key="5">
    <source>
        <dbReference type="EMBL" id="MDP4097107.1"/>
    </source>
</evidence>
<keyword evidence="1" id="KW-0805">Transcription regulation</keyword>
<name>A0ABT9FRP1_9BACL</name>
<evidence type="ECO:0000256" key="2">
    <source>
        <dbReference type="ARBA" id="ARBA00023125"/>
    </source>
</evidence>
<dbReference type="Gene3D" id="1.10.10.10">
    <property type="entry name" value="Winged helix-like DNA-binding domain superfamily/Winged helix DNA-binding domain"/>
    <property type="match status" value="1"/>
</dbReference>
<keyword evidence="2" id="KW-0238">DNA-binding</keyword>
<feature type="domain" description="HTH arsR-type" evidence="4">
    <location>
        <begin position="3"/>
        <end position="97"/>
    </location>
</feature>
<dbReference type="RefSeq" id="WP_305754733.1">
    <property type="nucleotide sequence ID" value="NZ_JAPCKK010000016.1"/>
</dbReference>
<dbReference type="PRINTS" id="PR00778">
    <property type="entry name" value="HTHARSR"/>
</dbReference>
<dbReference type="PROSITE" id="PS50987">
    <property type="entry name" value="HTH_ARSR_2"/>
    <property type="match status" value="1"/>
</dbReference>
<evidence type="ECO:0000256" key="1">
    <source>
        <dbReference type="ARBA" id="ARBA00023015"/>
    </source>
</evidence>
<evidence type="ECO:0000256" key="3">
    <source>
        <dbReference type="ARBA" id="ARBA00023163"/>
    </source>
</evidence>
<proteinExistence type="predicted"/>
<dbReference type="InterPro" id="IPR036388">
    <property type="entry name" value="WH-like_DNA-bd_sf"/>
</dbReference>
<sequence>MHKNFKAYSQTAETLKAIAHPVRLCILKGLLEKGSCNVSYMQECLELPQSTVSQHLQKLRSLGIVETERNGLEINYSVKDDKIKQLITLFLGDDNHE</sequence>
<keyword evidence="6" id="KW-1185">Reference proteome</keyword>
<dbReference type="PANTHER" id="PTHR43132:SF2">
    <property type="entry name" value="ARSENICAL RESISTANCE OPERON REPRESSOR ARSR-RELATED"/>
    <property type="match status" value="1"/>
</dbReference>
<dbReference type="PANTHER" id="PTHR43132">
    <property type="entry name" value="ARSENICAL RESISTANCE OPERON REPRESSOR ARSR-RELATED"/>
    <property type="match status" value="1"/>
</dbReference>
<protein>
    <submittedName>
        <fullName evidence="5">Metalloregulator ArsR/SmtB family transcription factor</fullName>
    </submittedName>
</protein>
<dbReference type="SUPFAM" id="SSF46785">
    <property type="entry name" value="Winged helix' DNA-binding domain"/>
    <property type="match status" value="1"/>
</dbReference>
<dbReference type="SMART" id="SM00418">
    <property type="entry name" value="HTH_ARSR"/>
    <property type="match status" value="1"/>
</dbReference>
<accession>A0ABT9FRP1</accession>
<dbReference type="Proteomes" id="UP001241848">
    <property type="component" value="Unassembled WGS sequence"/>
</dbReference>
<evidence type="ECO:0000313" key="6">
    <source>
        <dbReference type="Proteomes" id="UP001241848"/>
    </source>
</evidence>